<dbReference type="AlphaFoldDB" id="A0A517VTR8"/>
<name>A0A517VTR8_9PLAN</name>
<dbReference type="KEGG" id="gaw:V144x_18630"/>
<feature type="domain" description="C2H2-type" evidence="2">
    <location>
        <begin position="33"/>
        <end position="57"/>
    </location>
</feature>
<organism evidence="3 4">
    <name type="scientific">Gimesia aquarii</name>
    <dbReference type="NCBI Taxonomy" id="2527964"/>
    <lineage>
        <taxon>Bacteria</taxon>
        <taxon>Pseudomonadati</taxon>
        <taxon>Planctomycetota</taxon>
        <taxon>Planctomycetia</taxon>
        <taxon>Planctomycetales</taxon>
        <taxon>Planctomycetaceae</taxon>
        <taxon>Gimesia</taxon>
    </lineage>
</organism>
<dbReference type="EMBL" id="CP037920">
    <property type="protein sequence ID" value="QDT96408.1"/>
    <property type="molecule type" value="Genomic_DNA"/>
</dbReference>
<protein>
    <recommendedName>
        <fullName evidence="2">C2H2-type domain-containing protein</fullName>
    </recommendedName>
</protein>
<evidence type="ECO:0000313" key="4">
    <source>
        <dbReference type="Proteomes" id="UP000318704"/>
    </source>
</evidence>
<accession>A0A517VTR8</accession>
<evidence type="ECO:0000256" key="1">
    <source>
        <dbReference type="SAM" id="MobiDB-lite"/>
    </source>
</evidence>
<evidence type="ECO:0000313" key="3">
    <source>
        <dbReference type="EMBL" id="QDT96408.1"/>
    </source>
</evidence>
<sequence>MNSKYTILKTIMKKIHSMQTVPTNWVYLLVLTCITTACSQELEETSSLKPHTDHKHHTHHEHHRHIIQLPKNSGVELEFLSSGKRNQIEIHVIDAKTHKPYSIDSENIQATFHTGDQDIPVIFVASPLEGDPDSQSSRFVLPFEELPQQLKLLNDFQVTLTLELDGKSVTGTLDHKNDHQHHHE</sequence>
<feature type="region of interest" description="Disordered" evidence="1">
    <location>
        <begin position="46"/>
        <end position="66"/>
    </location>
</feature>
<proteinExistence type="predicted"/>
<gene>
    <name evidence="3" type="ORF">V144x_18630</name>
</gene>
<reference evidence="3 4" key="1">
    <citation type="submission" date="2019-03" db="EMBL/GenBank/DDBJ databases">
        <title>Deep-cultivation of Planctomycetes and their phenomic and genomic characterization uncovers novel biology.</title>
        <authorList>
            <person name="Wiegand S."/>
            <person name="Jogler M."/>
            <person name="Boedeker C."/>
            <person name="Pinto D."/>
            <person name="Vollmers J."/>
            <person name="Rivas-Marin E."/>
            <person name="Kohn T."/>
            <person name="Peeters S.H."/>
            <person name="Heuer A."/>
            <person name="Rast P."/>
            <person name="Oberbeckmann S."/>
            <person name="Bunk B."/>
            <person name="Jeske O."/>
            <person name="Meyerdierks A."/>
            <person name="Storesund J.E."/>
            <person name="Kallscheuer N."/>
            <person name="Luecker S."/>
            <person name="Lage O.M."/>
            <person name="Pohl T."/>
            <person name="Merkel B.J."/>
            <person name="Hornburger P."/>
            <person name="Mueller R.-W."/>
            <person name="Bruemmer F."/>
            <person name="Labrenz M."/>
            <person name="Spormann A.M."/>
            <person name="Op den Camp H."/>
            <person name="Overmann J."/>
            <person name="Amann R."/>
            <person name="Jetten M.S.M."/>
            <person name="Mascher T."/>
            <person name="Medema M.H."/>
            <person name="Devos D.P."/>
            <person name="Kaster A.-K."/>
            <person name="Ovreas L."/>
            <person name="Rohde M."/>
            <person name="Galperin M.Y."/>
            <person name="Jogler C."/>
        </authorList>
    </citation>
    <scope>NUCLEOTIDE SEQUENCE [LARGE SCALE GENOMIC DNA]</scope>
    <source>
        <strain evidence="3 4">V144</strain>
    </source>
</reference>
<evidence type="ECO:0000259" key="2">
    <source>
        <dbReference type="PROSITE" id="PS00028"/>
    </source>
</evidence>
<dbReference type="InterPro" id="IPR013087">
    <property type="entry name" value="Znf_C2H2_type"/>
</dbReference>
<dbReference type="Proteomes" id="UP000318704">
    <property type="component" value="Chromosome"/>
</dbReference>
<feature type="compositionally biased region" description="Basic residues" evidence="1">
    <location>
        <begin position="52"/>
        <end position="66"/>
    </location>
</feature>
<dbReference type="PROSITE" id="PS00028">
    <property type="entry name" value="ZINC_FINGER_C2H2_1"/>
    <property type="match status" value="1"/>
</dbReference>